<dbReference type="InterPro" id="IPR015615">
    <property type="entry name" value="TGF-beta-rel"/>
</dbReference>
<keyword evidence="4" id="KW-0339">Growth factor</keyword>
<evidence type="ECO:0000256" key="2">
    <source>
        <dbReference type="ARBA" id="ARBA00006656"/>
    </source>
</evidence>
<evidence type="ECO:0000256" key="5">
    <source>
        <dbReference type="SAM" id="MobiDB-lite"/>
    </source>
</evidence>
<comment type="similarity">
    <text evidence="2 4">Belongs to the TGF-beta family.</text>
</comment>
<evidence type="ECO:0000256" key="1">
    <source>
        <dbReference type="ARBA" id="ARBA00004613"/>
    </source>
</evidence>
<dbReference type="SMART" id="SM00204">
    <property type="entry name" value="TGFB"/>
    <property type="match status" value="1"/>
</dbReference>
<evidence type="ECO:0000313" key="8">
    <source>
        <dbReference type="EnsemblMetazoa" id="BGLB021117-PB"/>
    </source>
</evidence>
<dbReference type="CDD" id="cd08698">
    <property type="entry name" value="TGF_beta_SF"/>
    <property type="match status" value="1"/>
</dbReference>
<proteinExistence type="inferred from homology"/>
<dbReference type="SUPFAM" id="SSF57501">
    <property type="entry name" value="Cystine-knot cytokines"/>
    <property type="match status" value="1"/>
</dbReference>
<dbReference type="InterPro" id="IPR001839">
    <property type="entry name" value="TGF-b_C"/>
</dbReference>
<dbReference type="GO" id="GO:0005125">
    <property type="term" value="F:cytokine activity"/>
    <property type="evidence" value="ECO:0007669"/>
    <property type="project" value="TreeGrafter"/>
</dbReference>
<dbReference type="Gene3D" id="2.10.90.10">
    <property type="entry name" value="Cystine-knot cytokines"/>
    <property type="match status" value="1"/>
</dbReference>
<evidence type="ECO:0000259" key="7">
    <source>
        <dbReference type="PROSITE" id="PS51362"/>
    </source>
</evidence>
<dbReference type="GO" id="GO:0008083">
    <property type="term" value="F:growth factor activity"/>
    <property type="evidence" value="ECO:0007669"/>
    <property type="project" value="UniProtKB-KW"/>
</dbReference>
<dbReference type="AlphaFoldDB" id="A0A2C9KLR9"/>
<dbReference type="PANTHER" id="PTHR11848:SF262">
    <property type="entry name" value="LD29161P"/>
    <property type="match status" value="1"/>
</dbReference>
<feature type="signal peptide" evidence="6">
    <location>
        <begin position="1"/>
        <end position="23"/>
    </location>
</feature>
<gene>
    <name evidence="8" type="primary">106072591</name>
</gene>
<dbReference type="KEGG" id="bgt:106072591"/>
<dbReference type="InterPro" id="IPR029034">
    <property type="entry name" value="Cystine-knot_cytokine"/>
</dbReference>
<dbReference type="OrthoDB" id="6516235at2759"/>
<evidence type="ECO:0000313" key="9">
    <source>
        <dbReference type="Proteomes" id="UP000076420"/>
    </source>
</evidence>
<name>A0A2C9KLR9_BIOGL</name>
<dbReference type="RefSeq" id="XP_013088433.2">
    <property type="nucleotide sequence ID" value="XM_013232979.2"/>
</dbReference>
<dbReference type="Gene3D" id="2.60.120.970">
    <property type="match status" value="1"/>
</dbReference>
<dbReference type="VEuPathDB" id="VectorBase:BGLAX_036045"/>
<dbReference type="Proteomes" id="UP000076420">
    <property type="component" value="Unassembled WGS sequence"/>
</dbReference>
<dbReference type="VEuPathDB" id="VectorBase:BGLB021117"/>
<dbReference type="Pfam" id="PF00019">
    <property type="entry name" value="TGF_beta"/>
    <property type="match status" value="1"/>
</dbReference>
<protein>
    <recommendedName>
        <fullName evidence="7">TGF-beta family profile domain-containing protein</fullName>
    </recommendedName>
</protein>
<dbReference type="EnsemblMetazoa" id="BGLB021117-RB">
    <property type="protein sequence ID" value="BGLB021117-PB"/>
    <property type="gene ID" value="BGLB021117"/>
</dbReference>
<evidence type="ECO:0000256" key="6">
    <source>
        <dbReference type="SAM" id="SignalP"/>
    </source>
</evidence>
<organism evidence="8 9">
    <name type="scientific">Biomphalaria glabrata</name>
    <name type="common">Bloodfluke planorb</name>
    <name type="synonym">Freshwater snail</name>
    <dbReference type="NCBI Taxonomy" id="6526"/>
    <lineage>
        <taxon>Eukaryota</taxon>
        <taxon>Metazoa</taxon>
        <taxon>Spiralia</taxon>
        <taxon>Lophotrochozoa</taxon>
        <taxon>Mollusca</taxon>
        <taxon>Gastropoda</taxon>
        <taxon>Heterobranchia</taxon>
        <taxon>Euthyneura</taxon>
        <taxon>Panpulmonata</taxon>
        <taxon>Hygrophila</taxon>
        <taxon>Lymnaeoidea</taxon>
        <taxon>Planorbidae</taxon>
        <taxon>Biomphalaria</taxon>
    </lineage>
</organism>
<dbReference type="GO" id="GO:0005615">
    <property type="term" value="C:extracellular space"/>
    <property type="evidence" value="ECO:0007669"/>
    <property type="project" value="TreeGrafter"/>
</dbReference>
<dbReference type="PROSITE" id="PS51362">
    <property type="entry name" value="TGF_BETA_2"/>
    <property type="match status" value="1"/>
</dbReference>
<reference evidence="8" key="1">
    <citation type="submission" date="2020-05" db="UniProtKB">
        <authorList>
            <consortium name="EnsemblMetazoa"/>
        </authorList>
    </citation>
    <scope>IDENTIFICATION</scope>
    <source>
        <strain evidence="8">BB02</strain>
    </source>
</reference>
<dbReference type="PANTHER" id="PTHR11848">
    <property type="entry name" value="TGF-BETA FAMILY"/>
    <property type="match status" value="1"/>
</dbReference>
<feature type="region of interest" description="Disordered" evidence="5">
    <location>
        <begin position="193"/>
        <end position="227"/>
    </location>
</feature>
<evidence type="ECO:0000256" key="3">
    <source>
        <dbReference type="ARBA" id="ARBA00022525"/>
    </source>
</evidence>
<dbReference type="STRING" id="6526.A0A2C9KLR9"/>
<keyword evidence="6" id="KW-0732">Signal</keyword>
<dbReference type="RefSeq" id="XP_013088432.2">
    <property type="nucleotide sequence ID" value="XM_013232978.2"/>
</dbReference>
<feature type="domain" description="TGF-beta family profile" evidence="7">
    <location>
        <begin position="442"/>
        <end position="561"/>
    </location>
</feature>
<keyword evidence="3" id="KW-0964">Secreted</keyword>
<accession>A0A2C9KLR9</accession>
<dbReference type="EnsemblMetazoa" id="BGLB021117-RA">
    <property type="protein sequence ID" value="BGLB021117-PA"/>
    <property type="gene ID" value="BGLB021117"/>
</dbReference>
<sequence length="561" mass="64060">MIKNMKQYNKICMLFWCVVHVTGSTLPRQQGKWIVDTKEAHFIISLNSTSEIETSAKEVKTQEPVVFKVDNNQTSVVVQKNLHLENKTQWFIQKHNLSFQETVRQKDIAVEDTLSKSWGPLTRLVESVSNRGETEKTLPESYNIPYSKNSTDIASNNTLPSLHLAPKQSISQQNNHILLENIFVNSSLESVNSSSQISTLNPNESSTEDTFRTEEPHPLGIKEPNLSSIGDNTKNCTTCGGQGLPEETVKELRLNMFAALLRQKLHMPDRPDSEVVPTAPAMSTDLLHRIFQKEQLKDEIDGFYAVDDEVILPGYQRGDVCDDCFQFDLQNQVSGDISAAHLWFNLHFYGPEGNIPLVLLYEIELHQGKTFRKRIYFKRSDLQYKSEWATIDLTMPVKKWIGEGANKKLLSIMCKNCASSEVKSEQKPVLEVKYLKTNVEQRKKKNAECDPRSTCCKRPLEVNFSAINMHHIVVPASLSVDYCYGYCDGVDKYTYNHTLLKQRYRWVYLPNHSSHNHSLREQLKPCCVPLVLKTSRVMISENNVTKMELLPNVIVERCGCL</sequence>
<evidence type="ECO:0000256" key="4">
    <source>
        <dbReference type="RuleBase" id="RU000354"/>
    </source>
</evidence>
<feature type="chain" id="PRO_5014285018" description="TGF-beta family profile domain-containing protein" evidence="6">
    <location>
        <begin position="24"/>
        <end position="561"/>
    </location>
</feature>
<comment type="subcellular location">
    <subcellularLocation>
        <location evidence="1">Secreted</location>
    </subcellularLocation>
</comment>